<protein>
    <submittedName>
        <fullName evidence="2">Uncharacterized protein</fullName>
    </submittedName>
</protein>
<feature type="region of interest" description="Disordered" evidence="1">
    <location>
        <begin position="38"/>
        <end position="80"/>
    </location>
</feature>
<evidence type="ECO:0000313" key="3">
    <source>
        <dbReference type="Proteomes" id="UP000324222"/>
    </source>
</evidence>
<keyword evidence="3" id="KW-1185">Reference proteome</keyword>
<dbReference type="Proteomes" id="UP000324222">
    <property type="component" value="Unassembled WGS sequence"/>
</dbReference>
<name>A0A5B7EKZ2_PORTR</name>
<dbReference type="EMBL" id="VSRR010002760">
    <property type="protein sequence ID" value="MPC33104.1"/>
    <property type="molecule type" value="Genomic_DNA"/>
</dbReference>
<proteinExistence type="predicted"/>
<comment type="caution">
    <text evidence="2">The sequence shown here is derived from an EMBL/GenBank/DDBJ whole genome shotgun (WGS) entry which is preliminary data.</text>
</comment>
<accession>A0A5B7EKZ2</accession>
<reference evidence="2 3" key="1">
    <citation type="submission" date="2019-05" db="EMBL/GenBank/DDBJ databases">
        <title>Another draft genome of Portunus trituberculatus and its Hox gene families provides insights of decapod evolution.</title>
        <authorList>
            <person name="Jeong J.-H."/>
            <person name="Song I."/>
            <person name="Kim S."/>
            <person name="Choi T."/>
            <person name="Kim D."/>
            <person name="Ryu S."/>
            <person name="Kim W."/>
        </authorList>
    </citation>
    <scope>NUCLEOTIDE SEQUENCE [LARGE SCALE GENOMIC DNA]</scope>
    <source>
        <tissue evidence="2">Muscle</tissue>
    </source>
</reference>
<dbReference type="AlphaFoldDB" id="A0A5B7EKZ2"/>
<feature type="compositionally biased region" description="Basic and acidic residues" evidence="1">
    <location>
        <begin position="57"/>
        <end position="80"/>
    </location>
</feature>
<evidence type="ECO:0000313" key="2">
    <source>
        <dbReference type="EMBL" id="MPC33104.1"/>
    </source>
</evidence>
<organism evidence="2 3">
    <name type="scientific">Portunus trituberculatus</name>
    <name type="common">Swimming crab</name>
    <name type="synonym">Neptunus trituberculatus</name>
    <dbReference type="NCBI Taxonomy" id="210409"/>
    <lineage>
        <taxon>Eukaryota</taxon>
        <taxon>Metazoa</taxon>
        <taxon>Ecdysozoa</taxon>
        <taxon>Arthropoda</taxon>
        <taxon>Crustacea</taxon>
        <taxon>Multicrustacea</taxon>
        <taxon>Malacostraca</taxon>
        <taxon>Eumalacostraca</taxon>
        <taxon>Eucarida</taxon>
        <taxon>Decapoda</taxon>
        <taxon>Pleocyemata</taxon>
        <taxon>Brachyura</taxon>
        <taxon>Eubrachyura</taxon>
        <taxon>Portunoidea</taxon>
        <taxon>Portunidae</taxon>
        <taxon>Portuninae</taxon>
        <taxon>Portunus</taxon>
    </lineage>
</organism>
<gene>
    <name evidence="2" type="ORF">E2C01_026446</name>
</gene>
<evidence type="ECO:0000256" key="1">
    <source>
        <dbReference type="SAM" id="MobiDB-lite"/>
    </source>
</evidence>
<sequence>MSVTRNTSVTTRCQQLRCLAVVVVVAAAAVRCVALNDEPRIPTPEPQIDADPGDGLCVDRKSGKGRKQGGDGRDVRLLRE</sequence>